<dbReference type="EMBL" id="CM037015">
    <property type="protein sequence ID" value="KAH7684380.1"/>
    <property type="molecule type" value="Genomic_DNA"/>
</dbReference>
<evidence type="ECO:0000313" key="1">
    <source>
        <dbReference type="EMBL" id="KAH7684380.1"/>
    </source>
</evidence>
<accession>A0ACB7WAF3</accession>
<feature type="non-terminal residue" evidence="1">
    <location>
        <position position="1"/>
    </location>
</feature>
<proteinExistence type="predicted"/>
<dbReference type="Proteomes" id="UP000827976">
    <property type="component" value="Chromosome 5"/>
</dbReference>
<comment type="caution">
    <text evidence="1">The sequence shown here is derived from an EMBL/GenBank/DDBJ whole genome shotgun (WGS) entry which is preliminary data.</text>
</comment>
<protein>
    <submittedName>
        <fullName evidence="1">NAD-dependent epimerase/dehydratase domain-containing protein</fullName>
    </submittedName>
</protein>
<keyword evidence="2" id="KW-1185">Reference proteome</keyword>
<evidence type="ECO:0000313" key="2">
    <source>
        <dbReference type="Proteomes" id="UP000827976"/>
    </source>
</evidence>
<gene>
    <name evidence="1" type="ORF">IHE45_05G238000</name>
</gene>
<name>A0ACB7WAF3_DIOAL</name>
<sequence>EEVIVPAVSGTLNVLKACSELRVKRAVVASSVAAAAVKPQWPDGKVMDEESWSDKEYCRITEEWYCLSKTMAEANALEYGQKHGLDVITVCPSLVIGPMLQPNVNASSLFLITILKGICKSVEDRIHHIVDARDLADALLLTYEKPEASGRYICSSHAIKAHDLVEMLKNMPLEESLADSVDFYKEAGYLEN</sequence>
<organism evidence="1 2">
    <name type="scientific">Dioscorea alata</name>
    <name type="common">Purple yam</name>
    <dbReference type="NCBI Taxonomy" id="55571"/>
    <lineage>
        <taxon>Eukaryota</taxon>
        <taxon>Viridiplantae</taxon>
        <taxon>Streptophyta</taxon>
        <taxon>Embryophyta</taxon>
        <taxon>Tracheophyta</taxon>
        <taxon>Spermatophyta</taxon>
        <taxon>Magnoliopsida</taxon>
        <taxon>Liliopsida</taxon>
        <taxon>Dioscoreales</taxon>
        <taxon>Dioscoreaceae</taxon>
        <taxon>Dioscorea</taxon>
    </lineage>
</organism>
<reference evidence="2" key="1">
    <citation type="journal article" date="2022" name="Nat. Commun.">
        <title>Chromosome evolution and the genetic basis of agronomically important traits in greater yam.</title>
        <authorList>
            <person name="Bredeson J.V."/>
            <person name="Lyons J.B."/>
            <person name="Oniyinde I.O."/>
            <person name="Okereke N.R."/>
            <person name="Kolade O."/>
            <person name="Nnabue I."/>
            <person name="Nwadili C.O."/>
            <person name="Hribova E."/>
            <person name="Parker M."/>
            <person name="Nwogha J."/>
            <person name="Shu S."/>
            <person name="Carlson J."/>
            <person name="Kariba R."/>
            <person name="Muthemba S."/>
            <person name="Knop K."/>
            <person name="Barton G.J."/>
            <person name="Sherwood A.V."/>
            <person name="Lopez-Montes A."/>
            <person name="Asiedu R."/>
            <person name="Jamnadass R."/>
            <person name="Muchugi A."/>
            <person name="Goodstein D."/>
            <person name="Egesi C.N."/>
            <person name="Featherston J."/>
            <person name="Asfaw A."/>
            <person name="Simpson G.G."/>
            <person name="Dolezel J."/>
            <person name="Hendre P.S."/>
            <person name="Van Deynze A."/>
            <person name="Kumar P.L."/>
            <person name="Obidiegwu J.E."/>
            <person name="Bhattacharjee R."/>
            <person name="Rokhsar D.S."/>
        </authorList>
    </citation>
    <scope>NUCLEOTIDE SEQUENCE [LARGE SCALE GENOMIC DNA]</scope>
    <source>
        <strain evidence="2">cv. TDa95/00328</strain>
    </source>
</reference>